<dbReference type="GO" id="GO:0016787">
    <property type="term" value="F:hydrolase activity"/>
    <property type="evidence" value="ECO:0007669"/>
    <property type="project" value="UniProtKB-KW"/>
</dbReference>
<keyword evidence="1" id="KW-0378">Hydrolase</keyword>
<dbReference type="PANTHER" id="PTHR43798:SF31">
    <property type="entry name" value="AB HYDROLASE SUPERFAMILY PROTEIN YCLE"/>
    <property type="match status" value="1"/>
</dbReference>
<dbReference type="InterPro" id="IPR050266">
    <property type="entry name" value="AB_hydrolase_sf"/>
</dbReference>
<evidence type="ECO:0000259" key="2">
    <source>
        <dbReference type="Pfam" id="PF00561"/>
    </source>
</evidence>
<name>A0AB36TI07_ACETH</name>
<evidence type="ECO:0000313" key="4">
    <source>
        <dbReference type="Proteomes" id="UP000223596"/>
    </source>
</evidence>
<gene>
    <name evidence="3" type="ORF">M972_112313</name>
</gene>
<accession>A0AB36TI07</accession>
<dbReference type="AlphaFoldDB" id="A0AB36TI07"/>
<dbReference type="Pfam" id="PF00561">
    <property type="entry name" value="Abhydrolase_1"/>
    <property type="match status" value="1"/>
</dbReference>
<dbReference type="Proteomes" id="UP000223596">
    <property type="component" value="Unassembled WGS sequence"/>
</dbReference>
<feature type="domain" description="AB hydrolase-1" evidence="2">
    <location>
        <begin position="58"/>
        <end position="228"/>
    </location>
</feature>
<dbReference type="InterPro" id="IPR029058">
    <property type="entry name" value="AB_hydrolase_fold"/>
</dbReference>
<dbReference type="PRINTS" id="PR00111">
    <property type="entry name" value="ABHYDROLASE"/>
</dbReference>
<organism evidence="3 4">
    <name type="scientific">Acetivibrio thermocellus AD2</name>
    <dbReference type="NCBI Taxonomy" id="1138384"/>
    <lineage>
        <taxon>Bacteria</taxon>
        <taxon>Bacillati</taxon>
        <taxon>Bacillota</taxon>
        <taxon>Clostridia</taxon>
        <taxon>Eubacteriales</taxon>
        <taxon>Oscillospiraceae</taxon>
        <taxon>Acetivibrio</taxon>
    </lineage>
</organism>
<reference evidence="3 4" key="1">
    <citation type="submission" date="2017-09" db="EMBL/GenBank/DDBJ databases">
        <title>Evaluation of Pacific Biosciences Sequencing Technology to Finishing C. thermocellum Genome Sequences.</title>
        <authorList>
            <person name="Brown S."/>
        </authorList>
    </citation>
    <scope>NUCLEOTIDE SEQUENCE [LARGE SCALE GENOMIC DNA]</scope>
    <source>
        <strain evidence="3 4">AD2</strain>
    </source>
</reference>
<evidence type="ECO:0000313" key="3">
    <source>
        <dbReference type="EMBL" id="PFH03502.1"/>
    </source>
</evidence>
<protein>
    <submittedName>
        <fullName evidence="3">Pimeloyl-[acyl-carrier protein] methyl ester esterase</fullName>
    </submittedName>
</protein>
<dbReference type="EMBL" id="PDBW01000001">
    <property type="protein sequence ID" value="PFH03502.1"/>
    <property type="molecule type" value="Genomic_DNA"/>
</dbReference>
<comment type="caution">
    <text evidence="3">The sequence shown here is derived from an EMBL/GenBank/DDBJ whole genome shotgun (WGS) entry which is preliminary data.</text>
</comment>
<dbReference type="SUPFAM" id="SSF53474">
    <property type="entry name" value="alpha/beta-Hydrolases"/>
    <property type="match status" value="1"/>
</dbReference>
<proteinExistence type="predicted"/>
<dbReference type="RefSeq" id="WP_003520622.1">
    <property type="nucleotide sequence ID" value="NZ_CP013828.1"/>
</dbReference>
<dbReference type="Gene3D" id="3.40.50.1820">
    <property type="entry name" value="alpha/beta hydrolase"/>
    <property type="match status" value="1"/>
</dbReference>
<dbReference type="GeneID" id="35804290"/>
<dbReference type="GO" id="GO:0016020">
    <property type="term" value="C:membrane"/>
    <property type="evidence" value="ECO:0007669"/>
    <property type="project" value="TreeGrafter"/>
</dbReference>
<evidence type="ECO:0000256" key="1">
    <source>
        <dbReference type="ARBA" id="ARBA00022801"/>
    </source>
</evidence>
<sequence>MEKQKLVMMPGWSMDSSVWKPVVAALSEYFQLIFCEWHGITGMEGYTERVCKLIEKEKDKLCLLGWSLGSLLAIDAAGKYKDRVEKLVLVGGTARFTRDKETGYFCGWHKSAVKKMKEAIKVHREKTMDSFYSSLFSSKEQESKEYVALFKVDIDTNTASFKELEAGLDFLLAADMRMQLESIKADTLIIHGEMDSICPKEAALYMAQRMKNKAQVFIMEGIGHVPFYSLPEEFTRLILEFMKQGDKSDR</sequence>
<dbReference type="InterPro" id="IPR000073">
    <property type="entry name" value="AB_hydrolase_1"/>
</dbReference>
<dbReference type="PANTHER" id="PTHR43798">
    <property type="entry name" value="MONOACYLGLYCEROL LIPASE"/>
    <property type="match status" value="1"/>
</dbReference>